<protein>
    <submittedName>
        <fullName evidence="1">Uncharacterized protein</fullName>
    </submittedName>
</protein>
<name>A0A852WW61_9MICO</name>
<comment type="caution">
    <text evidence="1">The sequence shown here is derived from an EMBL/GenBank/DDBJ whole genome shotgun (WGS) entry which is preliminary data.</text>
</comment>
<dbReference type="AlphaFoldDB" id="A0A852WW61"/>
<proteinExistence type="predicted"/>
<evidence type="ECO:0000313" key="2">
    <source>
        <dbReference type="Proteomes" id="UP000549066"/>
    </source>
</evidence>
<sequence>MHIEGWACRARRFEEASNPIDTPGMRGWIRPVISANPLLDPVSL</sequence>
<accession>A0A852WW61</accession>
<keyword evidence="2" id="KW-1185">Reference proteome</keyword>
<evidence type="ECO:0000313" key="1">
    <source>
        <dbReference type="EMBL" id="NYG20193.1"/>
    </source>
</evidence>
<reference evidence="1 2" key="1">
    <citation type="submission" date="2020-07" db="EMBL/GenBank/DDBJ databases">
        <title>Sequencing the genomes of 1000 actinobacteria strains.</title>
        <authorList>
            <person name="Klenk H.-P."/>
        </authorList>
    </citation>
    <scope>NUCLEOTIDE SEQUENCE [LARGE SCALE GENOMIC DNA]</scope>
    <source>
        <strain evidence="1 2">DSM 8598</strain>
    </source>
</reference>
<dbReference type="Proteomes" id="UP000549066">
    <property type="component" value="Unassembled WGS sequence"/>
</dbReference>
<dbReference type="EMBL" id="JACCFI010000001">
    <property type="protein sequence ID" value="NYG20193.1"/>
    <property type="molecule type" value="Genomic_DNA"/>
</dbReference>
<organism evidence="1 2">
    <name type="scientific">Agromyces hippuratus</name>
    <dbReference type="NCBI Taxonomy" id="286438"/>
    <lineage>
        <taxon>Bacteria</taxon>
        <taxon>Bacillati</taxon>
        <taxon>Actinomycetota</taxon>
        <taxon>Actinomycetes</taxon>
        <taxon>Micrococcales</taxon>
        <taxon>Microbacteriaceae</taxon>
        <taxon>Agromyces</taxon>
    </lineage>
</organism>
<gene>
    <name evidence="1" type="ORF">BJY17_000940</name>
</gene>